<proteinExistence type="predicted"/>
<evidence type="ECO:0000313" key="2">
    <source>
        <dbReference type="Proteomes" id="UP001162030"/>
    </source>
</evidence>
<protein>
    <recommendedName>
        <fullName evidence="3">Secreted protein</fullName>
    </recommendedName>
</protein>
<keyword evidence="2" id="KW-1185">Reference proteome</keyword>
<gene>
    <name evidence="1" type="ORF">MSZNOR_0346</name>
</gene>
<evidence type="ECO:0000313" key="1">
    <source>
        <dbReference type="EMBL" id="CAI8734587.1"/>
    </source>
</evidence>
<evidence type="ECO:0008006" key="3">
    <source>
        <dbReference type="Google" id="ProtNLM"/>
    </source>
</evidence>
<dbReference type="EMBL" id="OX458333">
    <property type="protein sequence ID" value="CAI8734587.1"/>
    <property type="molecule type" value="Genomic_DNA"/>
</dbReference>
<dbReference type="Proteomes" id="UP001162030">
    <property type="component" value="Chromosome"/>
</dbReference>
<accession>A0ABM9HWL7</accession>
<organism evidence="1 2">
    <name type="scientific">Methylocaldum szegediense</name>
    <dbReference type="NCBI Taxonomy" id="73780"/>
    <lineage>
        <taxon>Bacteria</taxon>
        <taxon>Pseudomonadati</taxon>
        <taxon>Pseudomonadota</taxon>
        <taxon>Gammaproteobacteria</taxon>
        <taxon>Methylococcales</taxon>
        <taxon>Methylococcaceae</taxon>
        <taxon>Methylocaldum</taxon>
    </lineage>
</organism>
<name>A0ABM9HWL7_9GAMM</name>
<reference evidence="1 2" key="1">
    <citation type="submission" date="2023-03" db="EMBL/GenBank/DDBJ databases">
        <authorList>
            <person name="Pearce D."/>
        </authorList>
    </citation>
    <scope>NUCLEOTIDE SEQUENCE [LARGE SCALE GENOMIC DNA]</scope>
    <source>
        <strain evidence="1">Msz</strain>
    </source>
</reference>
<sequence length="78" mass="8262">MDLAALLTLVAIVTGPRTALTTGRHRSPIEDGGTGLSVPALSLTPKFSEVVRDRLEAARCKPTCGLLINGFSGRQVMR</sequence>